<dbReference type="EMBL" id="JAUJYN010000062">
    <property type="protein sequence ID" value="KAK1257055.1"/>
    <property type="molecule type" value="Genomic_DNA"/>
</dbReference>
<dbReference type="Pfam" id="PF14541">
    <property type="entry name" value="TAXi_C"/>
    <property type="match status" value="1"/>
</dbReference>
<dbReference type="InterPro" id="IPR033121">
    <property type="entry name" value="PEPTIDASE_A1"/>
</dbReference>
<keyword evidence="3" id="KW-0732">Signal</keyword>
<dbReference type="PANTHER" id="PTHR13683:SF265">
    <property type="entry name" value="PROTEIN ASPARTIC PROTEASE IN GUARD CELL 2"/>
    <property type="match status" value="1"/>
</dbReference>
<evidence type="ECO:0000256" key="2">
    <source>
        <dbReference type="ARBA" id="ARBA00022670"/>
    </source>
</evidence>
<gene>
    <name evidence="6" type="ORF">QJS04_geneDACA019215</name>
</gene>
<organism evidence="6 7">
    <name type="scientific">Acorus gramineus</name>
    <name type="common">Dwarf sweet flag</name>
    <dbReference type="NCBI Taxonomy" id="55184"/>
    <lineage>
        <taxon>Eukaryota</taxon>
        <taxon>Viridiplantae</taxon>
        <taxon>Streptophyta</taxon>
        <taxon>Embryophyta</taxon>
        <taxon>Tracheophyta</taxon>
        <taxon>Spermatophyta</taxon>
        <taxon>Magnoliopsida</taxon>
        <taxon>Liliopsida</taxon>
        <taxon>Acoraceae</taxon>
        <taxon>Acorus</taxon>
    </lineage>
</organism>
<feature type="domain" description="Peptidase A1" evidence="5">
    <location>
        <begin position="1"/>
        <end position="206"/>
    </location>
</feature>
<keyword evidence="2 6" id="KW-0645">Protease</keyword>
<evidence type="ECO:0000313" key="7">
    <source>
        <dbReference type="Proteomes" id="UP001179952"/>
    </source>
</evidence>
<reference evidence="6" key="1">
    <citation type="journal article" date="2023" name="Nat. Commun.">
        <title>Diploid and tetraploid genomes of Acorus and the evolution of monocots.</title>
        <authorList>
            <person name="Ma L."/>
            <person name="Liu K.W."/>
            <person name="Li Z."/>
            <person name="Hsiao Y.Y."/>
            <person name="Qi Y."/>
            <person name="Fu T."/>
            <person name="Tang G.D."/>
            <person name="Zhang D."/>
            <person name="Sun W.H."/>
            <person name="Liu D.K."/>
            <person name="Li Y."/>
            <person name="Chen G.Z."/>
            <person name="Liu X.D."/>
            <person name="Liao X.Y."/>
            <person name="Jiang Y.T."/>
            <person name="Yu X."/>
            <person name="Hao Y."/>
            <person name="Huang J."/>
            <person name="Zhao X.W."/>
            <person name="Ke S."/>
            <person name="Chen Y.Y."/>
            <person name="Wu W.L."/>
            <person name="Hsu J.L."/>
            <person name="Lin Y.F."/>
            <person name="Huang M.D."/>
            <person name="Li C.Y."/>
            <person name="Huang L."/>
            <person name="Wang Z.W."/>
            <person name="Zhao X."/>
            <person name="Zhong W.Y."/>
            <person name="Peng D.H."/>
            <person name="Ahmad S."/>
            <person name="Lan S."/>
            <person name="Zhang J.S."/>
            <person name="Tsai W.C."/>
            <person name="Van de Peer Y."/>
            <person name="Liu Z.J."/>
        </authorList>
    </citation>
    <scope>NUCLEOTIDE SEQUENCE</scope>
    <source>
        <strain evidence="6">SCP</strain>
    </source>
</reference>
<dbReference type="InterPro" id="IPR001461">
    <property type="entry name" value="Aspartic_peptidase_A1"/>
</dbReference>
<dbReference type="FunFam" id="2.40.70.10:FF:000010">
    <property type="entry name" value="Aspartyl protease family protein 2"/>
    <property type="match status" value="1"/>
</dbReference>
<dbReference type="SUPFAM" id="SSF50630">
    <property type="entry name" value="Acid proteases"/>
    <property type="match status" value="1"/>
</dbReference>
<evidence type="ECO:0000313" key="6">
    <source>
        <dbReference type="EMBL" id="KAK1257055.1"/>
    </source>
</evidence>
<dbReference type="InterPro" id="IPR021109">
    <property type="entry name" value="Peptidase_aspartic_dom_sf"/>
</dbReference>
<comment type="similarity">
    <text evidence="1">Belongs to the peptidase A1 family.</text>
</comment>
<dbReference type="InterPro" id="IPR032799">
    <property type="entry name" value="TAXi_C"/>
</dbReference>
<proteinExistence type="inferred from homology"/>
<dbReference type="Gene3D" id="2.40.70.10">
    <property type="entry name" value="Acid Proteases"/>
    <property type="match status" value="1"/>
</dbReference>
<keyword evidence="7" id="KW-1185">Reference proteome</keyword>
<evidence type="ECO:0000256" key="1">
    <source>
        <dbReference type="ARBA" id="ARBA00007447"/>
    </source>
</evidence>
<dbReference type="Proteomes" id="UP001179952">
    <property type="component" value="Unassembled WGS sequence"/>
</dbReference>
<dbReference type="GO" id="GO:0004190">
    <property type="term" value="F:aspartic-type endopeptidase activity"/>
    <property type="evidence" value="ECO:0007669"/>
    <property type="project" value="InterPro"/>
</dbReference>
<dbReference type="PANTHER" id="PTHR13683">
    <property type="entry name" value="ASPARTYL PROTEASES"/>
    <property type="match status" value="1"/>
</dbReference>
<protein>
    <submittedName>
        <fullName evidence="6">Protein ASPARTIC PROTEASE IN GUARD CELL 2</fullName>
    </submittedName>
</protein>
<sequence length="210" mass="21985">MSFLGQIGAQLGDAFAYCLVSRGGGGGSLVFGRDSAVPIGAVWVPLLQSPRALNFYYVGLVGLGVGGTRLPIPESVFAWSDDGDGGVVLDTGTAVTRFPGTVYEALRDAFVSSTMGLPRAHGPSIFDTCYDLYGFGSVRVPTVSFYFNGGPILTLPASNFMIPVDGMGTYCFAFAASESELSIIGNIQQEGIQISFDVANNLVGFGPYTC</sequence>
<evidence type="ECO:0000256" key="4">
    <source>
        <dbReference type="ARBA" id="ARBA00022801"/>
    </source>
</evidence>
<dbReference type="GO" id="GO:0006508">
    <property type="term" value="P:proteolysis"/>
    <property type="evidence" value="ECO:0007669"/>
    <property type="project" value="UniProtKB-KW"/>
</dbReference>
<keyword evidence="4" id="KW-0378">Hydrolase</keyword>
<reference evidence="6" key="2">
    <citation type="submission" date="2023-06" db="EMBL/GenBank/DDBJ databases">
        <authorList>
            <person name="Ma L."/>
            <person name="Liu K.-W."/>
            <person name="Li Z."/>
            <person name="Hsiao Y.-Y."/>
            <person name="Qi Y."/>
            <person name="Fu T."/>
            <person name="Tang G."/>
            <person name="Zhang D."/>
            <person name="Sun W.-H."/>
            <person name="Liu D.-K."/>
            <person name="Li Y."/>
            <person name="Chen G.-Z."/>
            <person name="Liu X.-D."/>
            <person name="Liao X.-Y."/>
            <person name="Jiang Y.-T."/>
            <person name="Yu X."/>
            <person name="Hao Y."/>
            <person name="Huang J."/>
            <person name="Zhao X.-W."/>
            <person name="Ke S."/>
            <person name="Chen Y.-Y."/>
            <person name="Wu W.-L."/>
            <person name="Hsu J.-L."/>
            <person name="Lin Y.-F."/>
            <person name="Huang M.-D."/>
            <person name="Li C.-Y."/>
            <person name="Huang L."/>
            <person name="Wang Z.-W."/>
            <person name="Zhao X."/>
            <person name="Zhong W.-Y."/>
            <person name="Peng D.-H."/>
            <person name="Ahmad S."/>
            <person name="Lan S."/>
            <person name="Zhang J.-S."/>
            <person name="Tsai W.-C."/>
            <person name="Van De Peer Y."/>
            <person name="Liu Z.-J."/>
        </authorList>
    </citation>
    <scope>NUCLEOTIDE SEQUENCE</scope>
    <source>
        <strain evidence="6">SCP</strain>
        <tissue evidence="6">Leaves</tissue>
    </source>
</reference>
<dbReference type="AlphaFoldDB" id="A0AAV9A0U4"/>
<name>A0AAV9A0U4_ACOGR</name>
<comment type="caution">
    <text evidence="6">The sequence shown here is derived from an EMBL/GenBank/DDBJ whole genome shotgun (WGS) entry which is preliminary data.</text>
</comment>
<evidence type="ECO:0000259" key="5">
    <source>
        <dbReference type="PROSITE" id="PS51767"/>
    </source>
</evidence>
<accession>A0AAV9A0U4</accession>
<dbReference type="PROSITE" id="PS51767">
    <property type="entry name" value="PEPTIDASE_A1"/>
    <property type="match status" value="1"/>
</dbReference>
<evidence type="ECO:0000256" key="3">
    <source>
        <dbReference type="ARBA" id="ARBA00022729"/>
    </source>
</evidence>